<dbReference type="EMBL" id="KZ084093">
    <property type="protein sequence ID" value="OSD05449.1"/>
    <property type="molecule type" value="Genomic_DNA"/>
</dbReference>
<keyword evidence="2" id="KW-1185">Reference proteome</keyword>
<sequence>MLRCHLATFNVIVLAGQRATSMCASMKRLCNLPSSTRRSHRYLNNDPMFSSARDIQMALFRDDGHSADIVRYPVVVSSDMTIKEFKATR</sequence>
<accession>A0A1Y2IWC0</accession>
<evidence type="ECO:0000313" key="1">
    <source>
        <dbReference type="EMBL" id="OSD05449.1"/>
    </source>
</evidence>
<proteinExistence type="predicted"/>
<dbReference type="Proteomes" id="UP000193067">
    <property type="component" value="Unassembled WGS sequence"/>
</dbReference>
<gene>
    <name evidence="1" type="ORF">PYCCODRAFT_1238794</name>
</gene>
<evidence type="ECO:0000313" key="2">
    <source>
        <dbReference type="Proteomes" id="UP000193067"/>
    </source>
</evidence>
<dbReference type="AlphaFoldDB" id="A0A1Y2IWC0"/>
<name>A0A1Y2IWC0_TRAC3</name>
<protein>
    <submittedName>
        <fullName evidence="1">Uncharacterized protein</fullName>
    </submittedName>
</protein>
<organism evidence="1 2">
    <name type="scientific">Trametes coccinea (strain BRFM310)</name>
    <name type="common">Pycnoporus coccineus</name>
    <dbReference type="NCBI Taxonomy" id="1353009"/>
    <lineage>
        <taxon>Eukaryota</taxon>
        <taxon>Fungi</taxon>
        <taxon>Dikarya</taxon>
        <taxon>Basidiomycota</taxon>
        <taxon>Agaricomycotina</taxon>
        <taxon>Agaricomycetes</taxon>
        <taxon>Polyporales</taxon>
        <taxon>Polyporaceae</taxon>
        <taxon>Trametes</taxon>
    </lineage>
</organism>
<reference evidence="1 2" key="1">
    <citation type="journal article" date="2015" name="Biotechnol. Biofuels">
        <title>Enhanced degradation of softwood versus hardwood by the white-rot fungus Pycnoporus coccineus.</title>
        <authorList>
            <person name="Couturier M."/>
            <person name="Navarro D."/>
            <person name="Chevret D."/>
            <person name="Henrissat B."/>
            <person name="Piumi F."/>
            <person name="Ruiz-Duenas F.J."/>
            <person name="Martinez A.T."/>
            <person name="Grigoriev I.V."/>
            <person name="Riley R."/>
            <person name="Lipzen A."/>
            <person name="Berrin J.G."/>
            <person name="Master E.R."/>
            <person name="Rosso M.N."/>
        </authorList>
    </citation>
    <scope>NUCLEOTIDE SEQUENCE [LARGE SCALE GENOMIC DNA]</scope>
    <source>
        <strain evidence="1 2">BRFM310</strain>
    </source>
</reference>